<dbReference type="InterPro" id="IPR036188">
    <property type="entry name" value="FAD/NAD-bd_sf"/>
</dbReference>
<proteinExistence type="predicted"/>
<evidence type="ECO:0000256" key="1">
    <source>
        <dbReference type="ARBA" id="ARBA00023002"/>
    </source>
</evidence>
<dbReference type="PANTHER" id="PTHR13847:SF287">
    <property type="entry name" value="FAD-DEPENDENT OXIDOREDUCTASE DOMAIN-CONTAINING PROTEIN 1"/>
    <property type="match status" value="1"/>
</dbReference>
<name>A0A3N6M389_NATCH</name>
<keyword evidence="1" id="KW-0560">Oxidoreductase</keyword>
<dbReference type="Pfam" id="PF01266">
    <property type="entry name" value="DAO"/>
    <property type="match status" value="1"/>
</dbReference>
<organism evidence="3 4">
    <name type="scientific">Natrarchaeobius chitinivorans</name>
    <dbReference type="NCBI Taxonomy" id="1679083"/>
    <lineage>
        <taxon>Archaea</taxon>
        <taxon>Methanobacteriati</taxon>
        <taxon>Methanobacteriota</taxon>
        <taxon>Stenosarchaea group</taxon>
        <taxon>Halobacteria</taxon>
        <taxon>Halobacteriales</taxon>
        <taxon>Natrialbaceae</taxon>
        <taxon>Natrarchaeobius</taxon>
    </lineage>
</organism>
<dbReference type="Gene3D" id="3.50.50.60">
    <property type="entry name" value="FAD/NAD(P)-binding domain"/>
    <property type="match status" value="1"/>
</dbReference>
<dbReference type="AlphaFoldDB" id="A0A3N6M389"/>
<sequence>MTSNTDEPTVIVVGGGIAGCQAARELAVDHTVTLLERDNVATGATGVSAGLVAPTLFYSDRPAVATYANEYVRRFDGTNGFEFHERDRLDFVRPTDRKEANATATELAEKGFPVGYLDASAVADRYPQFDLEGFAGAVLYEDTGWVDPYTYASAVRSTAEDAGATVEAGVTVTGVTTDDSGVTGVETADNGHYPADAVVVAAGWRTPQLLPDGASVPVRPYRTQCIVLEPESPLSDDFPLGRLGDEHLYFRPEHNGDLLIGGAHEPISDPLAASTDADESFTLEVADFVPSFIDGFEAAGFVNGWSGVDTASPDTRPIIGPPPGGPDGLIVATGFNGLGVMASPVVGPVVRHHLTGVSIEFSPDVFDPDRFDSVTDTFEYVSTSEI</sequence>
<reference evidence="3 4" key="1">
    <citation type="submission" date="2018-10" db="EMBL/GenBank/DDBJ databases">
        <title>Natrarchaeobius chitinivorans gen. nov., sp. nov., and Natrarchaeobius haloalkaliphilus sp. nov., alkaliphilic, chitin-utilizing haloarchaea from hypersaline alkaline lakes.</title>
        <authorList>
            <person name="Sorokin D.Y."/>
            <person name="Elcheninov A.G."/>
            <person name="Kostrikina N.A."/>
            <person name="Bale N.J."/>
            <person name="Sinninghe Damste J.S."/>
            <person name="Khijniak T.V."/>
            <person name="Kublanov I.V."/>
            <person name="Toshchakov S.V."/>
        </authorList>
    </citation>
    <scope>NUCLEOTIDE SEQUENCE [LARGE SCALE GENOMIC DNA]</scope>
    <source>
        <strain evidence="3 4">AArcht4T</strain>
    </source>
</reference>
<evidence type="ECO:0000313" key="3">
    <source>
        <dbReference type="EMBL" id="RQG89651.1"/>
    </source>
</evidence>
<dbReference type="SUPFAM" id="SSF51905">
    <property type="entry name" value="FAD/NAD(P)-binding domain"/>
    <property type="match status" value="1"/>
</dbReference>
<feature type="domain" description="FAD dependent oxidoreductase" evidence="2">
    <location>
        <begin position="10"/>
        <end position="347"/>
    </location>
</feature>
<dbReference type="Gene3D" id="3.30.9.10">
    <property type="entry name" value="D-Amino Acid Oxidase, subunit A, domain 2"/>
    <property type="match status" value="1"/>
</dbReference>
<comment type="caution">
    <text evidence="3">The sequence shown here is derived from an EMBL/GenBank/DDBJ whole genome shotgun (WGS) entry which is preliminary data.</text>
</comment>
<dbReference type="GO" id="GO:0005737">
    <property type="term" value="C:cytoplasm"/>
    <property type="evidence" value="ECO:0007669"/>
    <property type="project" value="TreeGrafter"/>
</dbReference>
<dbReference type="EMBL" id="REGA01000032">
    <property type="protein sequence ID" value="RQG89651.1"/>
    <property type="molecule type" value="Genomic_DNA"/>
</dbReference>
<accession>A0A3N6M389</accession>
<dbReference type="PANTHER" id="PTHR13847">
    <property type="entry name" value="SARCOSINE DEHYDROGENASE-RELATED"/>
    <property type="match status" value="1"/>
</dbReference>
<dbReference type="RefSeq" id="WP_124197608.1">
    <property type="nucleotide sequence ID" value="NZ_REGA01000032.1"/>
</dbReference>
<keyword evidence="4" id="KW-1185">Reference proteome</keyword>
<evidence type="ECO:0000313" key="4">
    <source>
        <dbReference type="Proteomes" id="UP000282323"/>
    </source>
</evidence>
<gene>
    <name evidence="3" type="ORF">EA473_21595</name>
</gene>
<evidence type="ECO:0000259" key="2">
    <source>
        <dbReference type="Pfam" id="PF01266"/>
    </source>
</evidence>
<dbReference type="InterPro" id="IPR006076">
    <property type="entry name" value="FAD-dep_OxRdtase"/>
</dbReference>
<dbReference type="Proteomes" id="UP000282323">
    <property type="component" value="Unassembled WGS sequence"/>
</dbReference>
<dbReference type="OrthoDB" id="168391at2157"/>
<dbReference type="GO" id="GO:0016491">
    <property type="term" value="F:oxidoreductase activity"/>
    <property type="evidence" value="ECO:0007669"/>
    <property type="project" value="UniProtKB-KW"/>
</dbReference>
<protein>
    <submittedName>
        <fullName evidence="3">FAD-binding oxidoreductase</fullName>
    </submittedName>
</protein>